<dbReference type="OrthoDB" id="11137at2157"/>
<dbReference type="Pfam" id="PF05235">
    <property type="entry name" value="CHAD"/>
    <property type="match status" value="1"/>
</dbReference>
<accession>A0A557SSY9</accession>
<feature type="domain" description="CHAD" evidence="1">
    <location>
        <begin position="14"/>
        <end position="283"/>
    </location>
</feature>
<dbReference type="PANTHER" id="PTHR39339">
    <property type="entry name" value="SLR1444 PROTEIN"/>
    <property type="match status" value="1"/>
</dbReference>
<comment type="caution">
    <text evidence="2">The sequence shown here is derived from an EMBL/GenBank/DDBJ whole genome shotgun (WGS) entry which is preliminary data.</text>
</comment>
<dbReference type="EMBL" id="VOAH01000013">
    <property type="protein sequence ID" value="TVP39712.1"/>
    <property type="molecule type" value="Genomic_DNA"/>
</dbReference>
<dbReference type="InterPro" id="IPR038186">
    <property type="entry name" value="CHAD_dom_sf"/>
</dbReference>
<gene>
    <name evidence="2" type="ORF">NARC_130051</name>
</gene>
<dbReference type="SMART" id="SM00880">
    <property type="entry name" value="CHAD"/>
    <property type="match status" value="1"/>
</dbReference>
<proteinExistence type="predicted"/>
<evidence type="ECO:0000313" key="2">
    <source>
        <dbReference type="EMBL" id="TVP39712.1"/>
    </source>
</evidence>
<dbReference type="RefSeq" id="WP_144733077.1">
    <property type="nucleotide sequence ID" value="NZ_ML675588.1"/>
</dbReference>
<dbReference type="PANTHER" id="PTHR39339:SF1">
    <property type="entry name" value="CHAD DOMAIN-CONTAINING PROTEIN"/>
    <property type="match status" value="1"/>
</dbReference>
<dbReference type="InterPro" id="IPR007899">
    <property type="entry name" value="CHAD_dom"/>
</dbReference>
<name>A0A557SSY9_9ARCH</name>
<dbReference type="AlphaFoldDB" id="A0A557SSY9"/>
<reference evidence="2 3" key="1">
    <citation type="journal article" date="2019" name="Front. Microbiol.">
        <title>Ammonia Oxidation by the Arctic Terrestrial Thaumarchaeote Candidatus Nitrosocosmicus arcticus Is Stimulated by Increasing Temperatures.</title>
        <authorList>
            <person name="Alves R.J.E."/>
            <person name="Kerou M."/>
            <person name="Zappe A."/>
            <person name="Bittner R."/>
            <person name="Abby S.S."/>
            <person name="Schmidt H.A."/>
            <person name="Pfeifer K."/>
            <person name="Schleper C."/>
        </authorList>
    </citation>
    <scope>NUCLEOTIDE SEQUENCE [LARGE SCALE GENOMIC DNA]</scope>
    <source>
        <strain evidence="2 3">Kfb</strain>
    </source>
</reference>
<protein>
    <recommendedName>
        <fullName evidence="1">CHAD domain-containing protein</fullName>
    </recommendedName>
</protein>
<evidence type="ECO:0000259" key="1">
    <source>
        <dbReference type="SMART" id="SM00880"/>
    </source>
</evidence>
<organism evidence="2 3">
    <name type="scientific">Candidatus Nitrosocosmicus arcticus</name>
    <dbReference type="NCBI Taxonomy" id="2035267"/>
    <lineage>
        <taxon>Archaea</taxon>
        <taxon>Nitrososphaerota</taxon>
        <taxon>Nitrososphaeria</taxon>
        <taxon>Nitrososphaerales</taxon>
        <taxon>Nitrososphaeraceae</taxon>
        <taxon>Candidatus Nitrosocosmicus</taxon>
    </lineage>
</organism>
<sequence length="302" mass="35700">MLEYYYIHFDVNTYVHNCTQNFKRVYVKLDKYLENPTEDNIHHMRTSLRRLEATYQSSPKQIRKKKKVEEFARVGKRFFKTNSKIRDIDIILEKLAKEGKMSEQQLEYYENPLMQDRGHQLEEARTIALSLRELIVPSLYDKNKTDKNFKGNAMKRLAKITRELKNRIEDKIPVVIGDESRITELHELRKDSKKLRYLIELVINKENDNTTKSNTNDITNKLVDNNDHKILEHLEKIQEILGDIHDYDIVIDYLRQRQGSNSPTITNALTNIMKIRKTKFDNFVNFNRSTTSKSLMVTGGSK</sequence>
<evidence type="ECO:0000313" key="3">
    <source>
        <dbReference type="Proteomes" id="UP000315289"/>
    </source>
</evidence>
<dbReference type="Gene3D" id="1.40.20.10">
    <property type="entry name" value="CHAD domain"/>
    <property type="match status" value="1"/>
</dbReference>
<keyword evidence="3" id="KW-1185">Reference proteome</keyword>
<dbReference type="Proteomes" id="UP000315289">
    <property type="component" value="Unassembled WGS sequence"/>
</dbReference>